<keyword evidence="2" id="KW-1185">Reference proteome</keyword>
<protein>
    <submittedName>
        <fullName evidence="1">Uncharacterized protein</fullName>
    </submittedName>
</protein>
<dbReference type="OrthoDB" id="10560509at2759"/>
<evidence type="ECO:0000313" key="2">
    <source>
        <dbReference type="Proteomes" id="UP000234585"/>
    </source>
</evidence>
<accession>A0A2I2F9A3</accession>
<gene>
    <name evidence="1" type="ORF">BDW47DRAFT_107115</name>
</gene>
<dbReference type="RefSeq" id="XP_024671215.1">
    <property type="nucleotide sequence ID" value="XM_024812925.1"/>
</dbReference>
<name>A0A2I2F9A3_ASPCN</name>
<sequence length="80" mass="8922">MDALSCDIPAVSLGLFGRRRNSWPDADRPTPLFQSKGDIAIMCPAYRSVSRDSIQPTWARSRRPNSWWAAFGLDGQRSGP</sequence>
<evidence type="ECO:0000313" key="1">
    <source>
        <dbReference type="EMBL" id="PLB37203.1"/>
    </source>
</evidence>
<organism evidence="1 2">
    <name type="scientific">Aspergillus candidus</name>
    <dbReference type="NCBI Taxonomy" id="41067"/>
    <lineage>
        <taxon>Eukaryota</taxon>
        <taxon>Fungi</taxon>
        <taxon>Dikarya</taxon>
        <taxon>Ascomycota</taxon>
        <taxon>Pezizomycotina</taxon>
        <taxon>Eurotiomycetes</taxon>
        <taxon>Eurotiomycetidae</taxon>
        <taxon>Eurotiales</taxon>
        <taxon>Aspergillaceae</taxon>
        <taxon>Aspergillus</taxon>
        <taxon>Aspergillus subgen. Circumdati</taxon>
    </lineage>
</organism>
<dbReference type="Proteomes" id="UP000234585">
    <property type="component" value="Unassembled WGS sequence"/>
</dbReference>
<reference evidence="1 2" key="1">
    <citation type="submission" date="2017-12" db="EMBL/GenBank/DDBJ databases">
        <authorList>
            <consortium name="DOE Joint Genome Institute"/>
            <person name="Haridas S."/>
            <person name="Kjaerbolling I."/>
            <person name="Vesth T.C."/>
            <person name="Frisvad J.C."/>
            <person name="Nybo J.L."/>
            <person name="Theobald S."/>
            <person name="Kuo A."/>
            <person name="Bowyer P."/>
            <person name="Matsuda Y."/>
            <person name="Mondo S."/>
            <person name="Lyhne E.K."/>
            <person name="Kogle M.E."/>
            <person name="Clum A."/>
            <person name="Lipzen A."/>
            <person name="Salamov A."/>
            <person name="Ngan C.Y."/>
            <person name="Daum C."/>
            <person name="Chiniquy J."/>
            <person name="Barry K."/>
            <person name="LaButti K."/>
            <person name="Simmons B.A."/>
            <person name="Magnuson J.K."/>
            <person name="Mortensen U.H."/>
            <person name="Larsen T.O."/>
            <person name="Grigoriev I.V."/>
            <person name="Baker S.E."/>
            <person name="Andersen M.R."/>
            <person name="Nordberg H.P."/>
            <person name="Cantor M.N."/>
            <person name="Hua S.X."/>
        </authorList>
    </citation>
    <scope>NUCLEOTIDE SEQUENCE [LARGE SCALE GENOMIC DNA]</scope>
    <source>
        <strain evidence="1 2">CBS 102.13</strain>
    </source>
</reference>
<dbReference type="AlphaFoldDB" id="A0A2I2F9A3"/>
<dbReference type="EMBL" id="KZ559144">
    <property type="protein sequence ID" value="PLB37203.1"/>
    <property type="molecule type" value="Genomic_DNA"/>
</dbReference>
<dbReference type="GeneID" id="36520085"/>
<proteinExistence type="predicted"/>